<feature type="region of interest" description="Disordered" evidence="1">
    <location>
        <begin position="27"/>
        <end position="51"/>
    </location>
</feature>
<proteinExistence type="predicted"/>
<name>A0ABV0UBW8_9TELE</name>
<sequence>MSPQLPQQQQASREVYGDPPAAAVFLRPGLHVPRPPARRNQRVPLEPQEEPSVFSCKARSWMIAPATPGTKRASKLTCHQGEGLQGCVQQALSRLVQGN</sequence>
<evidence type="ECO:0000313" key="2">
    <source>
        <dbReference type="EMBL" id="MEQ2242067.1"/>
    </source>
</evidence>
<organism evidence="2 3">
    <name type="scientific">Ilyodon furcidens</name>
    <name type="common">goldbreast splitfin</name>
    <dbReference type="NCBI Taxonomy" id="33524"/>
    <lineage>
        <taxon>Eukaryota</taxon>
        <taxon>Metazoa</taxon>
        <taxon>Chordata</taxon>
        <taxon>Craniata</taxon>
        <taxon>Vertebrata</taxon>
        <taxon>Euteleostomi</taxon>
        <taxon>Actinopterygii</taxon>
        <taxon>Neopterygii</taxon>
        <taxon>Teleostei</taxon>
        <taxon>Neoteleostei</taxon>
        <taxon>Acanthomorphata</taxon>
        <taxon>Ovalentaria</taxon>
        <taxon>Atherinomorphae</taxon>
        <taxon>Cyprinodontiformes</taxon>
        <taxon>Goodeidae</taxon>
        <taxon>Ilyodon</taxon>
    </lineage>
</organism>
<accession>A0ABV0UBW8</accession>
<evidence type="ECO:0000313" key="3">
    <source>
        <dbReference type="Proteomes" id="UP001482620"/>
    </source>
</evidence>
<gene>
    <name evidence="2" type="ORF">ILYODFUR_031972</name>
</gene>
<dbReference type="Proteomes" id="UP001482620">
    <property type="component" value="Unassembled WGS sequence"/>
</dbReference>
<dbReference type="EMBL" id="JAHRIQ010063004">
    <property type="protein sequence ID" value="MEQ2242067.1"/>
    <property type="molecule type" value="Genomic_DNA"/>
</dbReference>
<evidence type="ECO:0000256" key="1">
    <source>
        <dbReference type="SAM" id="MobiDB-lite"/>
    </source>
</evidence>
<protein>
    <submittedName>
        <fullName evidence="2">Uncharacterized protein</fullName>
    </submittedName>
</protein>
<comment type="caution">
    <text evidence="2">The sequence shown here is derived from an EMBL/GenBank/DDBJ whole genome shotgun (WGS) entry which is preliminary data.</text>
</comment>
<reference evidence="2 3" key="1">
    <citation type="submission" date="2021-06" db="EMBL/GenBank/DDBJ databases">
        <authorList>
            <person name="Palmer J.M."/>
        </authorList>
    </citation>
    <scope>NUCLEOTIDE SEQUENCE [LARGE SCALE GENOMIC DNA]</scope>
    <source>
        <strain evidence="3">if_2019</strain>
        <tissue evidence="2">Muscle</tissue>
    </source>
</reference>
<keyword evidence="3" id="KW-1185">Reference proteome</keyword>